<gene>
    <name evidence="1" type="ORF">B0H66DRAFT_295283</name>
</gene>
<reference evidence="1" key="1">
    <citation type="journal article" date="2023" name="Mol. Phylogenet. Evol.">
        <title>Genome-scale phylogeny and comparative genomics of the fungal order Sordariales.</title>
        <authorList>
            <person name="Hensen N."/>
            <person name="Bonometti L."/>
            <person name="Westerberg I."/>
            <person name="Brannstrom I.O."/>
            <person name="Guillou S."/>
            <person name="Cros-Aarteil S."/>
            <person name="Calhoun S."/>
            <person name="Haridas S."/>
            <person name="Kuo A."/>
            <person name="Mondo S."/>
            <person name="Pangilinan J."/>
            <person name="Riley R."/>
            <person name="LaButti K."/>
            <person name="Andreopoulos B."/>
            <person name="Lipzen A."/>
            <person name="Chen C."/>
            <person name="Yan M."/>
            <person name="Daum C."/>
            <person name="Ng V."/>
            <person name="Clum A."/>
            <person name="Steindorff A."/>
            <person name="Ohm R.A."/>
            <person name="Martin F."/>
            <person name="Silar P."/>
            <person name="Natvig D.O."/>
            <person name="Lalanne C."/>
            <person name="Gautier V."/>
            <person name="Ament-Velasquez S.L."/>
            <person name="Kruys A."/>
            <person name="Hutchinson M.I."/>
            <person name="Powell A.J."/>
            <person name="Barry K."/>
            <person name="Miller A.N."/>
            <person name="Grigoriev I.V."/>
            <person name="Debuchy R."/>
            <person name="Gladieux P."/>
            <person name="Hiltunen Thoren M."/>
            <person name="Johannesson H."/>
        </authorList>
    </citation>
    <scope>NUCLEOTIDE SEQUENCE</scope>
    <source>
        <strain evidence="1">CBS 118394</strain>
    </source>
</reference>
<reference evidence="1" key="2">
    <citation type="submission" date="2023-06" db="EMBL/GenBank/DDBJ databases">
        <authorList>
            <consortium name="Lawrence Berkeley National Laboratory"/>
            <person name="Haridas S."/>
            <person name="Hensen N."/>
            <person name="Bonometti L."/>
            <person name="Westerberg I."/>
            <person name="Brannstrom I.O."/>
            <person name="Guillou S."/>
            <person name="Cros-Aarteil S."/>
            <person name="Calhoun S."/>
            <person name="Kuo A."/>
            <person name="Mondo S."/>
            <person name="Pangilinan J."/>
            <person name="Riley R."/>
            <person name="Labutti K."/>
            <person name="Andreopoulos B."/>
            <person name="Lipzen A."/>
            <person name="Chen C."/>
            <person name="Yanf M."/>
            <person name="Daum C."/>
            <person name="Ng V."/>
            <person name="Clum A."/>
            <person name="Steindorff A."/>
            <person name="Ohm R."/>
            <person name="Martin F."/>
            <person name="Silar P."/>
            <person name="Natvig D."/>
            <person name="Lalanne C."/>
            <person name="Gautier V."/>
            <person name="Ament-Velasquez S.L."/>
            <person name="Kruys A."/>
            <person name="Hutchinson M.I."/>
            <person name="Powell A.J."/>
            <person name="Barry K."/>
            <person name="Miller A.N."/>
            <person name="Grigoriev I.V."/>
            <person name="Debuchy R."/>
            <person name="Gladieux P."/>
            <person name="Thoren M.H."/>
            <person name="Johannesson H."/>
        </authorList>
    </citation>
    <scope>NUCLEOTIDE SEQUENCE</scope>
    <source>
        <strain evidence="1">CBS 118394</strain>
    </source>
</reference>
<protein>
    <submittedName>
        <fullName evidence="1">Uncharacterized protein</fullName>
    </submittedName>
</protein>
<evidence type="ECO:0000313" key="1">
    <source>
        <dbReference type="EMBL" id="KAK3316443.1"/>
    </source>
</evidence>
<comment type="caution">
    <text evidence="1">The sequence shown here is derived from an EMBL/GenBank/DDBJ whole genome shotgun (WGS) entry which is preliminary data.</text>
</comment>
<organism evidence="1 2">
    <name type="scientific">Apodospora peruviana</name>
    <dbReference type="NCBI Taxonomy" id="516989"/>
    <lineage>
        <taxon>Eukaryota</taxon>
        <taxon>Fungi</taxon>
        <taxon>Dikarya</taxon>
        <taxon>Ascomycota</taxon>
        <taxon>Pezizomycotina</taxon>
        <taxon>Sordariomycetes</taxon>
        <taxon>Sordariomycetidae</taxon>
        <taxon>Sordariales</taxon>
        <taxon>Lasiosphaeriaceae</taxon>
        <taxon>Apodospora</taxon>
    </lineage>
</organism>
<name>A0AAE0M2K2_9PEZI</name>
<keyword evidence="2" id="KW-1185">Reference proteome</keyword>
<evidence type="ECO:0000313" key="2">
    <source>
        <dbReference type="Proteomes" id="UP001283341"/>
    </source>
</evidence>
<accession>A0AAE0M2K2</accession>
<dbReference type="Proteomes" id="UP001283341">
    <property type="component" value="Unassembled WGS sequence"/>
</dbReference>
<dbReference type="AlphaFoldDB" id="A0AAE0M2K2"/>
<proteinExistence type="predicted"/>
<dbReference type="EMBL" id="JAUEDM010000005">
    <property type="protein sequence ID" value="KAK3316443.1"/>
    <property type="molecule type" value="Genomic_DNA"/>
</dbReference>
<sequence>MSRASIRAFLGQSFLSPAAFTNFAGYAFSMMQKIKFEPFKSKAWDPGDPGCQVSGHFPKPQVRVALVCLFSIGFRPMGFSSNVKRPRLFSRFARSNAASEKLLISPAASSMLTTPREGNAAMYHAPRDLVLWVLSSHLSRFMERVRELALEIAGIFRRSSVMWPAKPRGLSLFC</sequence>